<name>A0A1M5GN91_9BACE</name>
<dbReference type="STRING" id="871325.SAMN05444349_1733"/>
<organism evidence="1 2">
    <name type="scientific">Bacteroides faecichinchillae</name>
    <dbReference type="NCBI Taxonomy" id="871325"/>
    <lineage>
        <taxon>Bacteria</taxon>
        <taxon>Pseudomonadati</taxon>
        <taxon>Bacteroidota</taxon>
        <taxon>Bacteroidia</taxon>
        <taxon>Bacteroidales</taxon>
        <taxon>Bacteroidaceae</taxon>
        <taxon>Bacteroides</taxon>
    </lineage>
</organism>
<dbReference type="AlphaFoldDB" id="A0A1M5GN91"/>
<dbReference type="EMBL" id="FQVD01000073">
    <property type="protein sequence ID" value="SHG05204.1"/>
    <property type="molecule type" value="Genomic_DNA"/>
</dbReference>
<sequence>EKSVQIDPCRRENVTLFVEIRLTLGDEIKMTPVGVLRRGFFL</sequence>
<gene>
    <name evidence="1" type="ORF">SAMN05444349_1733</name>
</gene>
<protein>
    <submittedName>
        <fullName evidence="1">Uncharacterized protein</fullName>
    </submittedName>
</protein>
<proteinExistence type="predicted"/>
<evidence type="ECO:0000313" key="1">
    <source>
        <dbReference type="EMBL" id="SHG05204.1"/>
    </source>
</evidence>
<keyword evidence="2" id="KW-1185">Reference proteome</keyword>
<accession>A0A1M5GN91</accession>
<dbReference type="Proteomes" id="UP000184436">
    <property type="component" value="Unassembled WGS sequence"/>
</dbReference>
<evidence type="ECO:0000313" key="2">
    <source>
        <dbReference type="Proteomes" id="UP000184436"/>
    </source>
</evidence>
<feature type="non-terminal residue" evidence="1">
    <location>
        <position position="1"/>
    </location>
</feature>
<reference evidence="1 2" key="1">
    <citation type="submission" date="2016-11" db="EMBL/GenBank/DDBJ databases">
        <authorList>
            <person name="Jaros S."/>
            <person name="Januszkiewicz K."/>
            <person name="Wedrychowicz H."/>
        </authorList>
    </citation>
    <scope>NUCLEOTIDE SEQUENCE [LARGE SCALE GENOMIC DNA]</scope>
    <source>
        <strain evidence="1 2">DSM 26883</strain>
    </source>
</reference>